<evidence type="ECO:0000256" key="1">
    <source>
        <dbReference type="SAM" id="SignalP"/>
    </source>
</evidence>
<keyword evidence="1" id="KW-0732">Signal</keyword>
<name>A0A0R2XUI6_9GAMM</name>
<feature type="chain" id="PRO_5006428245" evidence="1">
    <location>
        <begin position="19"/>
        <end position="233"/>
    </location>
</feature>
<gene>
    <name evidence="2" type="ORF">ABS26_04105</name>
</gene>
<dbReference type="AlphaFoldDB" id="A0A0R2XUI6"/>
<proteinExistence type="predicted"/>
<evidence type="ECO:0000313" key="2">
    <source>
        <dbReference type="EMBL" id="KRP38307.1"/>
    </source>
</evidence>
<reference evidence="2 3" key="1">
    <citation type="submission" date="2015-10" db="EMBL/GenBank/DDBJ databases">
        <title>Metagenome-Assembled Genomes uncover a global brackish microbiome.</title>
        <authorList>
            <person name="Hugerth L.W."/>
            <person name="Larsson J."/>
            <person name="Alneberg J."/>
            <person name="Lindh M.V."/>
            <person name="Legrand C."/>
            <person name="Pinhassi J."/>
            <person name="Andersson A.F."/>
        </authorList>
    </citation>
    <scope>NUCLEOTIDE SEQUENCE [LARGE SCALE GENOMIC DNA]</scope>
    <source>
        <strain evidence="2">BACL3 MAG-120531-bin86</strain>
    </source>
</reference>
<accession>A0A0R2XUI6</accession>
<comment type="caution">
    <text evidence="2">The sequence shown here is derived from an EMBL/GenBank/DDBJ whole genome shotgun (WGS) entry which is preliminary data.</text>
</comment>
<dbReference type="Gene3D" id="2.60.120.10">
    <property type="entry name" value="Jelly Rolls"/>
    <property type="match status" value="1"/>
</dbReference>
<dbReference type="InterPro" id="IPR014710">
    <property type="entry name" value="RmlC-like_jellyroll"/>
</dbReference>
<feature type="signal peptide" evidence="1">
    <location>
        <begin position="1"/>
        <end position="18"/>
    </location>
</feature>
<dbReference type="PROSITE" id="PS51257">
    <property type="entry name" value="PROKAR_LIPOPROTEIN"/>
    <property type="match status" value="1"/>
</dbReference>
<protein>
    <submittedName>
        <fullName evidence="2">Uncharacterized protein</fullName>
    </submittedName>
</protein>
<organism evidence="2 3">
    <name type="scientific">OM182 bacterium BACL3 MAG-120531-bin86</name>
    <dbReference type="NCBI Taxonomy" id="1655628"/>
    <lineage>
        <taxon>Bacteria</taxon>
        <taxon>Pseudomonadati</taxon>
        <taxon>Pseudomonadota</taxon>
        <taxon>Gammaproteobacteria</taxon>
        <taxon>OMG group</taxon>
        <taxon>OM182 clade</taxon>
    </lineage>
</organism>
<dbReference type="Proteomes" id="UP000052124">
    <property type="component" value="Unassembled WGS sequence"/>
</dbReference>
<dbReference type="EMBL" id="LIDH01000188">
    <property type="protein sequence ID" value="KRP38307.1"/>
    <property type="molecule type" value="Genomic_DNA"/>
</dbReference>
<sequence>MLDIRIRFLRARWLVALAALLPILSSCGRSQTEDSSSLESETVHLLDEPRHRTVYHEGDIYLLDVQLNPGDESLEHIHDQAILLTRLSSSSGPLKGEVSSITEYASSPFTHSIRNQGDYLLRILALVNSSSGSVQQDDLPTGLNVLPQLEDQWFRSYRLELEPEESTPTIRHQNSGFITQVSPGIIHIEREDGITEELRRSGDWEWQRGEIAYRLTNVGNDPVSVVINEARKH</sequence>
<evidence type="ECO:0000313" key="3">
    <source>
        <dbReference type="Proteomes" id="UP000052124"/>
    </source>
</evidence>